<dbReference type="PROSITE" id="PS51350">
    <property type="entry name" value="PTS_HPR_DOM"/>
    <property type="match status" value="1"/>
</dbReference>
<dbReference type="InterPro" id="IPR050399">
    <property type="entry name" value="HPr"/>
</dbReference>
<dbReference type="InterPro" id="IPR035895">
    <property type="entry name" value="HPr-like_sf"/>
</dbReference>
<reference evidence="7" key="2">
    <citation type="journal article" date="2021" name="PeerJ">
        <title>Extensive microbial diversity within the chicken gut microbiome revealed by metagenomics and culture.</title>
        <authorList>
            <person name="Gilroy R."/>
            <person name="Ravi A."/>
            <person name="Getino M."/>
            <person name="Pursley I."/>
            <person name="Horton D.L."/>
            <person name="Alikhan N.F."/>
            <person name="Baker D."/>
            <person name="Gharbi K."/>
            <person name="Hall N."/>
            <person name="Watson M."/>
            <person name="Adriaenssens E.M."/>
            <person name="Foster-Nyarko E."/>
            <person name="Jarju S."/>
            <person name="Secka A."/>
            <person name="Antonio M."/>
            <person name="Oren A."/>
            <person name="Chaudhuri R.R."/>
            <person name="La Ragione R."/>
            <person name="Hildebrand F."/>
            <person name="Pallen M.J."/>
        </authorList>
    </citation>
    <scope>NUCLEOTIDE SEQUENCE</scope>
    <source>
        <strain evidence="7">F6-4510</strain>
    </source>
</reference>
<feature type="domain" description="HPr" evidence="6">
    <location>
        <begin position="1"/>
        <end position="87"/>
    </location>
</feature>
<dbReference type="PANTHER" id="PTHR33705:SF2">
    <property type="entry name" value="PHOSPHOCARRIER PROTEIN NPR"/>
    <property type="match status" value="1"/>
</dbReference>
<evidence type="ECO:0000256" key="5">
    <source>
        <dbReference type="ARBA" id="ARBA00022683"/>
    </source>
</evidence>
<dbReference type="Proteomes" id="UP000823611">
    <property type="component" value="Unassembled WGS sequence"/>
</dbReference>
<comment type="subcellular location">
    <subcellularLocation>
        <location evidence="2">Cytoplasm</location>
    </subcellularLocation>
</comment>
<dbReference type="AlphaFoldDB" id="A0A9D9H386"/>
<sequence length="87" mass="9332">MVSKKVVVNNETGLHARPASSLVSFVKKFKGCTVYITNGDKKANAASIINVLTLGAKHGTELEVTVEGENEAVALDEIVKFIETLED</sequence>
<comment type="caution">
    <text evidence="7">The sequence shown here is derived from an EMBL/GenBank/DDBJ whole genome shotgun (WGS) entry which is preliminary data.</text>
</comment>
<dbReference type="PANTHER" id="PTHR33705">
    <property type="entry name" value="PHOSPHOCARRIER PROTEIN HPR"/>
    <property type="match status" value="1"/>
</dbReference>
<organism evidence="7 8">
    <name type="scientific">Candidatus Fimicola merdigallinarum</name>
    <dbReference type="NCBI Taxonomy" id="2840819"/>
    <lineage>
        <taxon>Bacteria</taxon>
        <taxon>Bacillati</taxon>
        <taxon>Bacillota</taxon>
        <taxon>Clostridia</taxon>
        <taxon>Lachnospirales</taxon>
        <taxon>Lachnospiraceae</taxon>
        <taxon>Lachnospiraceae incertae sedis</taxon>
        <taxon>Candidatus Fimicola</taxon>
    </lineage>
</organism>
<protein>
    <recommendedName>
        <fullName evidence="3">Phosphocarrier protein HPr</fullName>
    </recommendedName>
</protein>
<dbReference type="InterPro" id="IPR001020">
    <property type="entry name" value="PTS_HPr_His_P_site"/>
</dbReference>
<keyword evidence="4" id="KW-0963">Cytoplasm</keyword>
<evidence type="ECO:0000313" key="7">
    <source>
        <dbReference type="EMBL" id="MBO8434811.1"/>
    </source>
</evidence>
<evidence type="ECO:0000313" key="8">
    <source>
        <dbReference type="Proteomes" id="UP000823611"/>
    </source>
</evidence>
<dbReference type="Pfam" id="PF00381">
    <property type="entry name" value="PTS-HPr"/>
    <property type="match status" value="1"/>
</dbReference>
<dbReference type="InterPro" id="IPR000032">
    <property type="entry name" value="HPr-like"/>
</dbReference>
<accession>A0A9D9H386</accession>
<evidence type="ECO:0000259" key="6">
    <source>
        <dbReference type="PROSITE" id="PS51350"/>
    </source>
</evidence>
<gene>
    <name evidence="7" type="ORF">IAC55_05785</name>
</gene>
<dbReference type="GO" id="GO:0009401">
    <property type="term" value="P:phosphoenolpyruvate-dependent sugar phosphotransferase system"/>
    <property type="evidence" value="ECO:0007669"/>
    <property type="project" value="UniProtKB-KW"/>
</dbReference>
<dbReference type="Gene3D" id="3.30.1340.10">
    <property type="entry name" value="HPr-like"/>
    <property type="match status" value="1"/>
</dbReference>
<dbReference type="GO" id="GO:0005737">
    <property type="term" value="C:cytoplasm"/>
    <property type="evidence" value="ECO:0007669"/>
    <property type="project" value="UniProtKB-SubCell"/>
</dbReference>
<evidence type="ECO:0000256" key="1">
    <source>
        <dbReference type="ARBA" id="ARBA00003681"/>
    </source>
</evidence>
<keyword evidence="5" id="KW-0598">Phosphotransferase system</keyword>
<dbReference type="PRINTS" id="PR00107">
    <property type="entry name" value="PHOSPHOCPHPR"/>
</dbReference>
<dbReference type="SUPFAM" id="SSF55594">
    <property type="entry name" value="HPr-like"/>
    <property type="match status" value="1"/>
</dbReference>
<evidence type="ECO:0000256" key="4">
    <source>
        <dbReference type="ARBA" id="ARBA00022490"/>
    </source>
</evidence>
<evidence type="ECO:0000256" key="2">
    <source>
        <dbReference type="ARBA" id="ARBA00004496"/>
    </source>
</evidence>
<reference evidence="7" key="1">
    <citation type="submission" date="2020-10" db="EMBL/GenBank/DDBJ databases">
        <authorList>
            <person name="Gilroy R."/>
        </authorList>
    </citation>
    <scope>NUCLEOTIDE SEQUENCE</scope>
    <source>
        <strain evidence="7">F6-4510</strain>
    </source>
</reference>
<dbReference type="CDD" id="cd00367">
    <property type="entry name" value="PTS-HPr_like"/>
    <property type="match status" value="1"/>
</dbReference>
<comment type="function">
    <text evidence="1">General (non sugar-specific) component of the phosphoenolpyruvate-dependent sugar phosphotransferase system (sugar PTS). This major carbohydrate active-transport system catalyzes the phosphorylation of incoming sugar substrates concomitantly with their translocation across the cell membrane. The phosphoryl group from phosphoenolpyruvate (PEP) is transferred to the phosphoryl carrier protein HPr by enzyme I. Phospho-HPr then transfers it to the PTS EIIA domain.</text>
</comment>
<proteinExistence type="predicted"/>
<name>A0A9D9H386_9FIRM</name>
<dbReference type="PROSITE" id="PS00369">
    <property type="entry name" value="PTS_HPR_HIS"/>
    <property type="match status" value="1"/>
</dbReference>
<dbReference type="NCBIfam" id="TIGR01003">
    <property type="entry name" value="PTS_HPr_family"/>
    <property type="match status" value="1"/>
</dbReference>
<dbReference type="EMBL" id="JADIMX010000107">
    <property type="protein sequence ID" value="MBO8434811.1"/>
    <property type="molecule type" value="Genomic_DNA"/>
</dbReference>
<evidence type="ECO:0000256" key="3">
    <source>
        <dbReference type="ARBA" id="ARBA00020422"/>
    </source>
</evidence>